<organism evidence="4 5">
    <name type="scientific">Microthyrium microscopicum</name>
    <dbReference type="NCBI Taxonomy" id="703497"/>
    <lineage>
        <taxon>Eukaryota</taxon>
        <taxon>Fungi</taxon>
        <taxon>Dikarya</taxon>
        <taxon>Ascomycota</taxon>
        <taxon>Pezizomycotina</taxon>
        <taxon>Dothideomycetes</taxon>
        <taxon>Dothideomycetes incertae sedis</taxon>
        <taxon>Microthyriales</taxon>
        <taxon>Microthyriaceae</taxon>
        <taxon>Microthyrium</taxon>
    </lineage>
</organism>
<evidence type="ECO:0000256" key="2">
    <source>
        <dbReference type="SAM" id="Phobius"/>
    </source>
</evidence>
<evidence type="ECO:0000256" key="1">
    <source>
        <dbReference type="SAM" id="MobiDB-lite"/>
    </source>
</evidence>
<accession>A0A6A6TXH9</accession>
<keyword evidence="2" id="KW-0472">Membrane</keyword>
<name>A0A6A6TXH9_9PEZI</name>
<dbReference type="Proteomes" id="UP000799302">
    <property type="component" value="Unassembled WGS sequence"/>
</dbReference>
<feature type="transmembrane region" description="Helical" evidence="2">
    <location>
        <begin position="311"/>
        <end position="329"/>
    </location>
</feature>
<dbReference type="EMBL" id="MU004243">
    <property type="protein sequence ID" value="KAF2664031.1"/>
    <property type="molecule type" value="Genomic_DNA"/>
</dbReference>
<sequence>MRSTIFIASSLSSIVAAQAGTGVGGGVGSGAAGAAPVPVPAPLPAVPAVPAPLPAAGQVGVTGTYQDCISTCQPILAVSAQCGLPVPADANVALNPASYANGAAWGAAGAGWGAAGAAGAAGYGGGFGGAGFGGAGYAGPGAAAGGFNLASYAPTQVNCVCATQSFDLKAAGGACETCLASRNAANPYLDSLATTCGFAIAPAVAANPGAAVPAAPLPVAPVPGAPAPAVPAVPAPLPVVPNAVNTNNGQDKGTDPVAKAGQDWGTGSWGGFPGAPAASPAPAAAPAPAAPAPPSLAQNGAPPFSAASKSVSGALGLVFAGLVASFAFLY</sequence>
<reference evidence="4" key="1">
    <citation type="journal article" date="2020" name="Stud. Mycol.">
        <title>101 Dothideomycetes genomes: a test case for predicting lifestyles and emergence of pathogens.</title>
        <authorList>
            <person name="Haridas S."/>
            <person name="Albert R."/>
            <person name="Binder M."/>
            <person name="Bloem J."/>
            <person name="Labutti K."/>
            <person name="Salamov A."/>
            <person name="Andreopoulos B."/>
            <person name="Baker S."/>
            <person name="Barry K."/>
            <person name="Bills G."/>
            <person name="Bluhm B."/>
            <person name="Cannon C."/>
            <person name="Castanera R."/>
            <person name="Culley D."/>
            <person name="Daum C."/>
            <person name="Ezra D."/>
            <person name="Gonzalez J."/>
            <person name="Henrissat B."/>
            <person name="Kuo A."/>
            <person name="Liang C."/>
            <person name="Lipzen A."/>
            <person name="Lutzoni F."/>
            <person name="Magnuson J."/>
            <person name="Mondo S."/>
            <person name="Nolan M."/>
            <person name="Ohm R."/>
            <person name="Pangilinan J."/>
            <person name="Park H.-J."/>
            <person name="Ramirez L."/>
            <person name="Alfaro M."/>
            <person name="Sun H."/>
            <person name="Tritt A."/>
            <person name="Yoshinaga Y."/>
            <person name="Zwiers L.-H."/>
            <person name="Turgeon B."/>
            <person name="Goodwin S."/>
            <person name="Spatafora J."/>
            <person name="Crous P."/>
            <person name="Grigoriev I."/>
        </authorList>
    </citation>
    <scope>NUCLEOTIDE SEQUENCE</scope>
    <source>
        <strain evidence="4">CBS 115976</strain>
    </source>
</reference>
<evidence type="ECO:0000313" key="4">
    <source>
        <dbReference type="EMBL" id="KAF2664031.1"/>
    </source>
</evidence>
<feature type="compositionally biased region" description="Pro residues" evidence="1">
    <location>
        <begin position="283"/>
        <end position="294"/>
    </location>
</feature>
<keyword evidence="3" id="KW-0732">Signal</keyword>
<keyword evidence="2" id="KW-1133">Transmembrane helix</keyword>
<feature type="signal peptide" evidence="3">
    <location>
        <begin position="1"/>
        <end position="19"/>
    </location>
</feature>
<evidence type="ECO:0000313" key="5">
    <source>
        <dbReference type="Proteomes" id="UP000799302"/>
    </source>
</evidence>
<keyword evidence="5" id="KW-1185">Reference proteome</keyword>
<gene>
    <name evidence="4" type="ORF">BT63DRAFT_99233</name>
</gene>
<protein>
    <submittedName>
        <fullName evidence="4">Uncharacterized protein</fullName>
    </submittedName>
</protein>
<dbReference type="AlphaFoldDB" id="A0A6A6TXH9"/>
<feature type="region of interest" description="Disordered" evidence="1">
    <location>
        <begin position="243"/>
        <end position="296"/>
    </location>
</feature>
<evidence type="ECO:0000256" key="3">
    <source>
        <dbReference type="SAM" id="SignalP"/>
    </source>
</evidence>
<feature type="chain" id="PRO_5025421595" evidence="3">
    <location>
        <begin position="20"/>
        <end position="330"/>
    </location>
</feature>
<keyword evidence="2" id="KW-0812">Transmembrane</keyword>
<proteinExistence type="predicted"/>